<evidence type="ECO:0000256" key="6">
    <source>
        <dbReference type="ARBA" id="ARBA00022737"/>
    </source>
</evidence>
<feature type="disulfide bond" evidence="23">
    <location>
        <begin position="767"/>
        <end position="777"/>
    </location>
</feature>
<dbReference type="PROSITE" id="PS00135">
    <property type="entry name" value="TRYPSIN_SER"/>
    <property type="match status" value="1"/>
</dbReference>
<dbReference type="Pfam" id="PF01390">
    <property type="entry name" value="SEA"/>
    <property type="match status" value="1"/>
</dbReference>
<keyword evidence="7 24" id="KW-0378">Hydrolase</keyword>
<dbReference type="SMART" id="SM00137">
    <property type="entry name" value="MAM"/>
    <property type="match status" value="1"/>
</dbReference>
<dbReference type="PROSITE" id="PS50068">
    <property type="entry name" value="LDLRA_2"/>
    <property type="match status" value="2"/>
</dbReference>
<dbReference type="SMART" id="SM00020">
    <property type="entry name" value="Tryp_SPc"/>
    <property type="match status" value="1"/>
</dbReference>
<feature type="transmembrane region" description="Helical" evidence="25">
    <location>
        <begin position="20"/>
        <end position="41"/>
    </location>
</feature>
<evidence type="ECO:0000256" key="23">
    <source>
        <dbReference type="PROSITE-ProRule" id="PRU00196"/>
    </source>
</evidence>
<dbReference type="InterPro" id="IPR018114">
    <property type="entry name" value="TRYPSIN_HIS"/>
</dbReference>
<evidence type="ECO:0000256" key="19">
    <source>
        <dbReference type="ARBA" id="ARBA00077432"/>
    </source>
</evidence>
<dbReference type="Gene3D" id="2.60.120.200">
    <property type="match status" value="1"/>
</dbReference>
<dbReference type="SMART" id="SM00202">
    <property type="entry name" value="SR"/>
    <property type="match status" value="1"/>
</dbReference>
<dbReference type="Ensembl" id="ENSPMRT00000004269.1">
    <property type="protein sequence ID" value="ENSPMRP00000003999.1"/>
    <property type="gene ID" value="ENSPMRG00000002736.1"/>
</dbReference>
<keyword evidence="11 25" id="KW-0472">Membrane</keyword>
<evidence type="ECO:0000259" key="29">
    <source>
        <dbReference type="PROSITE" id="PS50240"/>
    </source>
</evidence>
<comment type="similarity">
    <text evidence="2">Belongs to the peptidase S1 family. Snake venom subfamily.</text>
</comment>
<comment type="similarity">
    <text evidence="3">Belongs to the DMBT1 family.</text>
</comment>
<dbReference type="InterPro" id="IPR001190">
    <property type="entry name" value="SRCR"/>
</dbReference>
<dbReference type="SMART" id="SM00192">
    <property type="entry name" value="LDLa"/>
    <property type="match status" value="2"/>
</dbReference>
<dbReference type="Gene3D" id="3.30.70.960">
    <property type="entry name" value="SEA domain"/>
    <property type="match status" value="1"/>
</dbReference>
<feature type="disulfide bond" evidence="22">
    <location>
        <begin position="660"/>
        <end position="678"/>
    </location>
</feature>
<dbReference type="Pfam" id="PF00089">
    <property type="entry name" value="Trypsin"/>
    <property type="match status" value="1"/>
</dbReference>
<evidence type="ECO:0000256" key="17">
    <source>
        <dbReference type="ARBA" id="ARBA00066389"/>
    </source>
</evidence>
<dbReference type="PANTHER" id="PTHR24252:SF16">
    <property type="entry name" value="TRANSMEMBRANE SERINE PROTEASE 15"/>
    <property type="match status" value="1"/>
</dbReference>
<dbReference type="InterPro" id="IPR000859">
    <property type="entry name" value="CUB_dom"/>
</dbReference>
<dbReference type="GO" id="GO:0004252">
    <property type="term" value="F:serine-type endopeptidase activity"/>
    <property type="evidence" value="ECO:0007669"/>
    <property type="project" value="UniProtKB-EC"/>
</dbReference>
<evidence type="ECO:0000256" key="1">
    <source>
        <dbReference type="ARBA" id="ARBA00004606"/>
    </source>
</evidence>
<dbReference type="InterPro" id="IPR023415">
    <property type="entry name" value="LDLR_class-A_CS"/>
</dbReference>
<proteinExistence type="inferred from homology"/>
<dbReference type="InterPro" id="IPR013320">
    <property type="entry name" value="ConA-like_dom_sf"/>
</dbReference>
<evidence type="ECO:0000256" key="25">
    <source>
        <dbReference type="SAM" id="Phobius"/>
    </source>
</evidence>
<dbReference type="InterPro" id="IPR036364">
    <property type="entry name" value="SEA_dom_sf"/>
</dbReference>
<evidence type="ECO:0000256" key="11">
    <source>
        <dbReference type="ARBA" id="ARBA00023136"/>
    </source>
</evidence>
<evidence type="ECO:0000256" key="5">
    <source>
        <dbReference type="ARBA" id="ARBA00022692"/>
    </source>
</evidence>
<dbReference type="FunFam" id="2.60.120.200:FF:000128">
    <property type="entry name" value="enteropeptidase isoform X2"/>
    <property type="match status" value="1"/>
</dbReference>
<dbReference type="InterPro" id="IPR036772">
    <property type="entry name" value="SRCR-like_dom_sf"/>
</dbReference>
<dbReference type="InterPro" id="IPR033116">
    <property type="entry name" value="TRYPSIN_SER"/>
</dbReference>
<dbReference type="Gene3D" id="4.10.400.10">
    <property type="entry name" value="Low-density Lipoprotein Receptor"/>
    <property type="match status" value="2"/>
</dbReference>
<dbReference type="PROSITE" id="PS01209">
    <property type="entry name" value="LDLRA_1"/>
    <property type="match status" value="2"/>
</dbReference>
<reference evidence="31" key="2">
    <citation type="submission" date="2025-08" db="UniProtKB">
        <authorList>
            <consortium name="Ensembl"/>
        </authorList>
    </citation>
    <scope>IDENTIFICATION</scope>
</reference>
<dbReference type="GO" id="GO:0016020">
    <property type="term" value="C:membrane"/>
    <property type="evidence" value="ECO:0007669"/>
    <property type="project" value="UniProtKB-SubCell"/>
</dbReference>
<sequence length="1029" mass="114347">MNLIKRSKKNCIPLTSYEILFAALFTVSLCICIGLLTLLWFESKPAEQDVSRTTAQGKFTILSGASFSPALQDKSSTAFKALAFDVQQMVDDIFQSSELQNDYKDCKILQFRNGSIIVLFNLSFLQWVPGVTIKNELALGIERNKSDLLQTLSIDVNSIEITDSGMFSTNSPLTTSDFRTFATSPLTTSVKCLPLDGLCADGVSCIRRESFCDGIPNCPDGSDENEKTCATSCDGKFILTGSTGSFHSIHYPEPYISNLACRWIIHVNQELSIKLNFSAFDTQQYADTLSIYEGVGPGKILRGFLSGSDPGTIYIFSNNATVEFVTDYAENYDGFNATYSAFNTSELTDSQKLSCTFEDGFCYWIQDLDDDDEWARISGPTFPFTSGPNFDHTFGNLSGYYISTPMMSGGRLVRVRLLSLSLVPSSDVFCLSFWYHMYGTNVYRLSITITYDQNTERTVFQKEGNYGNNWNYGQITLNETSNFKVAFDAFKRPGWDGIALDDIGLTNGGCNETVYPEPTMVPTVPTTPQLPTDCGGPFDLWEPNTTFSSMNYPNNYPNLASCVWYLNAEKGKNIQLHFQYLDLENINDVVEIRDGTGTGSLFLAVYTGKSPVPDIFSTTHQMTVFFITDDSVTKKGFAANFTTGYHLGLPDPCGPNYYQCGSGECILLVYLCDQSQHCKDNSDESDCVRLVNGSLSFNGLVQFKVENEWYTACADEWAEQLSSSVCHWLGLGSVNRSYPVLFDRAGLFVEVTNAVNNSLILTPKASCLNNSVIHLQCNNKPCGERLITQEHGMKIIGGSDAPEGAWPWMVSLRFNSRPVCGASLVSNEWLVSAAHCVYGRNLKPSQWKAVLGAHNNLNLSYPQIVIQEIDQIIINPHYNKRTKDSDIALMHLQIRVNYTDYIQPICFPENTKQFLPGTNCSIAGWGRTTNQGSVASILQEAEVPLITHEKCQQLMPEYNITENMICAGYDEGGTDSCQGDSGGPLMCQENERWLLAGMISFGRQCALPNRPGVYVKVSKFVDWIKKTIH</sequence>
<protein>
    <recommendedName>
        <fullName evidence="18">Enteropeptidase</fullName>
        <ecNumber evidence="17">3.4.21.9</ecNumber>
    </recommendedName>
    <alternativeName>
        <fullName evidence="21">Enterokinase</fullName>
    </alternativeName>
    <alternativeName>
        <fullName evidence="20">Serine protease 7</fullName>
    </alternativeName>
    <alternativeName>
        <fullName evidence="19">Transmembrane protease serine 15</fullName>
    </alternativeName>
</protein>
<dbReference type="PANTHER" id="PTHR24252">
    <property type="entry name" value="ACROSIN-RELATED"/>
    <property type="match status" value="1"/>
</dbReference>
<feature type="domain" description="SEA" evidence="27">
    <location>
        <begin position="51"/>
        <end position="166"/>
    </location>
</feature>
<dbReference type="Gene3D" id="2.60.120.290">
    <property type="entry name" value="Spermadhesin, CUB domain"/>
    <property type="match status" value="2"/>
</dbReference>
<dbReference type="SUPFAM" id="SSF56487">
    <property type="entry name" value="SRCR-like"/>
    <property type="match status" value="1"/>
</dbReference>
<evidence type="ECO:0000256" key="24">
    <source>
        <dbReference type="RuleBase" id="RU363034"/>
    </source>
</evidence>
<dbReference type="FunFam" id="2.60.120.290:FF:000038">
    <property type="entry name" value="enteropeptidase isoform X2"/>
    <property type="match status" value="1"/>
</dbReference>
<dbReference type="Pfam" id="PF15494">
    <property type="entry name" value="SRCR_2"/>
    <property type="match status" value="1"/>
</dbReference>
<gene>
    <name evidence="31" type="primary">TMPRSS15</name>
</gene>
<dbReference type="SUPFAM" id="SSF57424">
    <property type="entry name" value="LDL receptor-like module"/>
    <property type="match status" value="2"/>
</dbReference>
<feature type="disulfide bond" evidence="22">
    <location>
        <begin position="653"/>
        <end position="665"/>
    </location>
</feature>
<dbReference type="OMA" id="THGICNG"/>
<dbReference type="OrthoDB" id="425190at2759"/>
<dbReference type="PROSITE" id="PS50060">
    <property type="entry name" value="MAM_2"/>
    <property type="match status" value="1"/>
</dbReference>
<dbReference type="InterPro" id="IPR001314">
    <property type="entry name" value="Peptidase_S1A"/>
</dbReference>
<dbReference type="SUPFAM" id="SSF82671">
    <property type="entry name" value="SEA domain"/>
    <property type="match status" value="1"/>
</dbReference>
<name>A0A670HW84_PODMU</name>
<comment type="caution">
    <text evidence="23">Lacks conserved residue(s) required for the propagation of feature annotation.</text>
</comment>
<evidence type="ECO:0000256" key="18">
    <source>
        <dbReference type="ARBA" id="ARBA00071195"/>
    </source>
</evidence>
<dbReference type="PROSITE" id="PS01180">
    <property type="entry name" value="CUB"/>
    <property type="match status" value="2"/>
</dbReference>
<evidence type="ECO:0000256" key="7">
    <source>
        <dbReference type="ARBA" id="ARBA00022801"/>
    </source>
</evidence>
<feature type="domain" description="Peptidase S1" evidence="29">
    <location>
        <begin position="795"/>
        <end position="1029"/>
    </location>
</feature>
<reference evidence="31" key="3">
    <citation type="submission" date="2025-09" db="UniProtKB">
        <authorList>
            <consortium name="Ensembl"/>
        </authorList>
    </citation>
    <scope>IDENTIFICATION</scope>
</reference>
<comment type="catalytic activity">
    <reaction evidence="15">
        <text>Activation of trypsinogen by selective cleavage of 6-Lys-|-Ile-7 bond.</text>
        <dbReference type="EC" id="3.4.21.9"/>
    </reaction>
</comment>
<evidence type="ECO:0000256" key="9">
    <source>
        <dbReference type="ARBA" id="ARBA00022968"/>
    </source>
</evidence>
<dbReference type="PROSITE" id="PS50287">
    <property type="entry name" value="SRCR_2"/>
    <property type="match status" value="1"/>
</dbReference>
<dbReference type="InterPro" id="IPR000082">
    <property type="entry name" value="SEA_dom"/>
</dbReference>
<dbReference type="Gene3D" id="2.40.10.10">
    <property type="entry name" value="Trypsin-like serine proteases"/>
    <property type="match status" value="2"/>
</dbReference>
<keyword evidence="14" id="KW-0325">Glycoprotein</keyword>
<feature type="domain" description="CUB" evidence="26">
    <location>
        <begin position="233"/>
        <end position="342"/>
    </location>
</feature>
<evidence type="ECO:0000256" key="10">
    <source>
        <dbReference type="ARBA" id="ARBA00022989"/>
    </source>
</evidence>
<dbReference type="GO" id="GO:0035821">
    <property type="term" value="P:modulation of process of another organism"/>
    <property type="evidence" value="ECO:0007669"/>
    <property type="project" value="UniProtKB-ARBA"/>
</dbReference>
<dbReference type="FunFam" id="2.40.10.10:FF:000003">
    <property type="entry name" value="Transmembrane serine protease 3"/>
    <property type="match status" value="1"/>
</dbReference>
<dbReference type="CDD" id="cd00041">
    <property type="entry name" value="CUB"/>
    <property type="match status" value="2"/>
</dbReference>
<evidence type="ECO:0000256" key="16">
    <source>
        <dbReference type="ARBA" id="ARBA00059176"/>
    </source>
</evidence>
<comment type="function">
    <text evidence="16">Responsible for initiating activation of pancreatic proteolytic proenzymes (trypsin, chymotrypsin and carboxypeptidase A). It catalyzes the conversion of trypsinogen to trypsin which in turn activates other proenzymes including chymotrypsinogen, procarboxypeptidases, and proelastases.</text>
</comment>
<evidence type="ECO:0000256" key="12">
    <source>
        <dbReference type="ARBA" id="ARBA00023145"/>
    </source>
</evidence>
<dbReference type="CTD" id="5651"/>
<dbReference type="SUPFAM" id="SSF50494">
    <property type="entry name" value="Trypsin-like serine proteases"/>
    <property type="match status" value="1"/>
</dbReference>
<dbReference type="GeneTree" id="ENSGT00940000159353"/>
<dbReference type="SUPFAM" id="SSF49899">
    <property type="entry name" value="Concanavalin A-like lectins/glucanases"/>
    <property type="match status" value="1"/>
</dbReference>
<keyword evidence="4 24" id="KW-0645">Protease</keyword>
<keyword evidence="32" id="KW-1185">Reference proteome</keyword>
<dbReference type="AlphaFoldDB" id="A0A670HW84"/>
<keyword evidence="10 25" id="KW-1133">Transmembrane helix</keyword>
<organism evidence="31 32">
    <name type="scientific">Podarcis muralis</name>
    <name type="common">Wall lizard</name>
    <name type="synonym">Lacerta muralis</name>
    <dbReference type="NCBI Taxonomy" id="64176"/>
    <lineage>
        <taxon>Eukaryota</taxon>
        <taxon>Metazoa</taxon>
        <taxon>Chordata</taxon>
        <taxon>Craniata</taxon>
        <taxon>Vertebrata</taxon>
        <taxon>Euteleostomi</taxon>
        <taxon>Lepidosauria</taxon>
        <taxon>Squamata</taxon>
        <taxon>Bifurcata</taxon>
        <taxon>Unidentata</taxon>
        <taxon>Episquamata</taxon>
        <taxon>Laterata</taxon>
        <taxon>Lacertibaenia</taxon>
        <taxon>Lacertidae</taxon>
        <taxon>Podarcis</taxon>
    </lineage>
</organism>
<evidence type="ECO:0000259" key="30">
    <source>
        <dbReference type="PROSITE" id="PS50287"/>
    </source>
</evidence>
<dbReference type="CDD" id="cd06263">
    <property type="entry name" value="MAM"/>
    <property type="match status" value="1"/>
</dbReference>
<dbReference type="KEGG" id="pmua:114596003"/>
<dbReference type="Proteomes" id="UP000472272">
    <property type="component" value="Chromosome 4"/>
</dbReference>
<keyword evidence="8 24" id="KW-0720">Serine protease</keyword>
<evidence type="ECO:0000259" key="27">
    <source>
        <dbReference type="PROSITE" id="PS50024"/>
    </source>
</evidence>
<evidence type="ECO:0000256" key="3">
    <source>
        <dbReference type="ARBA" id="ARBA00009931"/>
    </source>
</evidence>
<dbReference type="PROSITE" id="PS50024">
    <property type="entry name" value="SEA"/>
    <property type="match status" value="1"/>
</dbReference>
<dbReference type="InterPro" id="IPR001254">
    <property type="entry name" value="Trypsin_dom"/>
</dbReference>
<dbReference type="InterPro" id="IPR000998">
    <property type="entry name" value="MAM_dom"/>
</dbReference>
<accession>A0A670HW84</accession>
<feature type="domain" description="MAM" evidence="28">
    <location>
        <begin position="353"/>
        <end position="512"/>
    </location>
</feature>
<evidence type="ECO:0000256" key="20">
    <source>
        <dbReference type="ARBA" id="ARBA00083085"/>
    </source>
</evidence>
<keyword evidence="13 23" id="KW-1015">Disulfide bond</keyword>
<evidence type="ECO:0000256" key="8">
    <source>
        <dbReference type="ARBA" id="ARBA00022825"/>
    </source>
</evidence>
<dbReference type="RefSeq" id="XP_028582780.1">
    <property type="nucleotide sequence ID" value="XM_028726947.1"/>
</dbReference>
<keyword evidence="9" id="KW-0735">Signal-anchor</keyword>
<keyword evidence="5 25" id="KW-0812">Transmembrane</keyword>
<dbReference type="Pfam" id="PF00057">
    <property type="entry name" value="Ldl_recept_a"/>
    <property type="match status" value="2"/>
</dbReference>
<feature type="disulfide bond" evidence="22">
    <location>
        <begin position="672"/>
        <end position="687"/>
    </location>
</feature>
<evidence type="ECO:0000313" key="32">
    <source>
        <dbReference type="Proteomes" id="UP000472272"/>
    </source>
</evidence>
<dbReference type="EC" id="3.4.21.9" evidence="17"/>
<dbReference type="GO" id="GO:0005576">
    <property type="term" value="C:extracellular region"/>
    <property type="evidence" value="ECO:0007669"/>
    <property type="project" value="UniProtKB-ARBA"/>
</dbReference>
<dbReference type="SUPFAM" id="SSF49854">
    <property type="entry name" value="Spermadhesin, CUB domain"/>
    <property type="match status" value="2"/>
</dbReference>
<keyword evidence="12" id="KW-0865">Zymogen</keyword>
<dbReference type="PROSITE" id="PS00134">
    <property type="entry name" value="TRYPSIN_HIS"/>
    <property type="match status" value="1"/>
</dbReference>
<evidence type="ECO:0000259" key="26">
    <source>
        <dbReference type="PROSITE" id="PS01180"/>
    </source>
</evidence>
<dbReference type="GO" id="GO:0006508">
    <property type="term" value="P:proteolysis"/>
    <property type="evidence" value="ECO:0007669"/>
    <property type="project" value="UniProtKB-KW"/>
</dbReference>
<dbReference type="FunFam" id="2.60.120.290:FF:000043">
    <property type="entry name" value="Enteropeptidase"/>
    <property type="match status" value="1"/>
</dbReference>
<keyword evidence="6" id="KW-0677">Repeat</keyword>
<comment type="subcellular location">
    <subcellularLocation>
        <location evidence="1">Membrane</location>
        <topology evidence="1">Single-pass type II membrane protein</topology>
    </subcellularLocation>
</comment>
<evidence type="ECO:0000259" key="28">
    <source>
        <dbReference type="PROSITE" id="PS50060"/>
    </source>
</evidence>
<feature type="domain" description="SRCR" evidence="30">
    <location>
        <begin position="688"/>
        <end position="798"/>
    </location>
</feature>
<dbReference type="InterPro" id="IPR036055">
    <property type="entry name" value="LDL_receptor-like_sf"/>
</dbReference>
<evidence type="ECO:0000256" key="4">
    <source>
        <dbReference type="ARBA" id="ARBA00022670"/>
    </source>
</evidence>
<evidence type="ECO:0000256" key="15">
    <source>
        <dbReference type="ARBA" id="ARBA00050263"/>
    </source>
</evidence>
<dbReference type="PRINTS" id="PR00722">
    <property type="entry name" value="CHYMOTRYPSIN"/>
</dbReference>
<dbReference type="CDD" id="cd00112">
    <property type="entry name" value="LDLa"/>
    <property type="match status" value="2"/>
</dbReference>
<dbReference type="SMART" id="SM00042">
    <property type="entry name" value="CUB"/>
    <property type="match status" value="2"/>
</dbReference>
<evidence type="ECO:0000256" key="22">
    <source>
        <dbReference type="PROSITE-ProRule" id="PRU00124"/>
    </source>
</evidence>
<dbReference type="Pfam" id="PF00629">
    <property type="entry name" value="MAM"/>
    <property type="match status" value="1"/>
</dbReference>
<dbReference type="Pfam" id="PF00431">
    <property type="entry name" value="CUB"/>
    <property type="match status" value="2"/>
</dbReference>
<evidence type="ECO:0000256" key="2">
    <source>
        <dbReference type="ARBA" id="ARBA00009228"/>
    </source>
</evidence>
<evidence type="ECO:0000256" key="13">
    <source>
        <dbReference type="ARBA" id="ARBA00023157"/>
    </source>
</evidence>
<dbReference type="InterPro" id="IPR043504">
    <property type="entry name" value="Peptidase_S1_PA_chymotrypsin"/>
</dbReference>
<dbReference type="SMART" id="SM00200">
    <property type="entry name" value="SEA"/>
    <property type="match status" value="1"/>
</dbReference>
<feature type="domain" description="CUB" evidence="26">
    <location>
        <begin position="534"/>
        <end position="644"/>
    </location>
</feature>
<dbReference type="PROSITE" id="PS50240">
    <property type="entry name" value="TRYPSIN_DOM"/>
    <property type="match status" value="1"/>
</dbReference>
<dbReference type="InterPro" id="IPR002172">
    <property type="entry name" value="LDrepeatLR_classA_rpt"/>
</dbReference>
<dbReference type="GeneID" id="114596003"/>
<dbReference type="InterPro" id="IPR009003">
    <property type="entry name" value="Peptidase_S1_PA"/>
</dbReference>
<dbReference type="Gene3D" id="3.10.250.10">
    <property type="entry name" value="SRCR-like domain"/>
    <property type="match status" value="1"/>
</dbReference>
<dbReference type="FunFam" id="3.10.250.10:FF:000029">
    <property type="entry name" value="Enteropeptidase"/>
    <property type="match status" value="1"/>
</dbReference>
<evidence type="ECO:0000313" key="31">
    <source>
        <dbReference type="Ensembl" id="ENSPMRP00000003999.1"/>
    </source>
</evidence>
<dbReference type="InterPro" id="IPR035914">
    <property type="entry name" value="Sperma_CUB_dom_sf"/>
</dbReference>
<evidence type="ECO:0000256" key="21">
    <source>
        <dbReference type="ARBA" id="ARBA00083664"/>
    </source>
</evidence>
<reference evidence="31 32" key="1">
    <citation type="journal article" date="2019" name="Proc. Natl. Acad. Sci. U.S.A.">
        <title>Regulatory changes in pterin and carotenoid genes underlie balanced color polymorphisms in the wall lizard.</title>
        <authorList>
            <person name="Andrade P."/>
            <person name="Pinho C."/>
            <person name="Perez I de Lanuza G."/>
            <person name="Afonso S."/>
            <person name="Brejcha J."/>
            <person name="Rubin C.J."/>
            <person name="Wallerman O."/>
            <person name="Pereira P."/>
            <person name="Sabatino S.J."/>
            <person name="Bellati A."/>
            <person name="Pellitteri-Rosa D."/>
            <person name="Bosakova Z."/>
            <person name="Bunikis I."/>
            <person name="Carretero M.A."/>
            <person name="Feiner N."/>
            <person name="Marsik P."/>
            <person name="Pauperio F."/>
            <person name="Salvi D."/>
            <person name="Soler L."/>
            <person name="While G.M."/>
            <person name="Uller T."/>
            <person name="Font E."/>
            <person name="Andersson L."/>
            <person name="Carneiro M."/>
        </authorList>
    </citation>
    <scope>NUCLEOTIDE SEQUENCE</scope>
</reference>
<dbReference type="CDD" id="cd00190">
    <property type="entry name" value="Tryp_SPc"/>
    <property type="match status" value="1"/>
</dbReference>
<evidence type="ECO:0000256" key="14">
    <source>
        <dbReference type="ARBA" id="ARBA00023180"/>
    </source>
</evidence>